<dbReference type="InterPro" id="IPR050964">
    <property type="entry name" value="Striated_Muscle_Regulatory"/>
</dbReference>
<reference evidence="4 5" key="1">
    <citation type="journal article" date="2018" name="ISME J.">
        <title>A methanotrophic archaeon couples anaerobic oxidation of methane to Fe(III) reduction.</title>
        <authorList>
            <person name="Cai C."/>
            <person name="Leu A.O."/>
            <person name="Xie G.J."/>
            <person name="Guo J."/>
            <person name="Feng Y."/>
            <person name="Zhao J.X."/>
            <person name="Tyson G.W."/>
            <person name="Yuan Z."/>
            <person name="Hu S."/>
        </authorList>
    </citation>
    <scope>NUCLEOTIDE SEQUENCE [LARGE SCALE GENOMIC DNA]</scope>
    <source>
        <strain evidence="4">FeB_12</strain>
    </source>
</reference>
<evidence type="ECO:0000256" key="1">
    <source>
        <dbReference type="ARBA" id="ARBA00022737"/>
    </source>
</evidence>
<evidence type="ECO:0000313" key="4">
    <source>
        <dbReference type="EMBL" id="PWB68984.1"/>
    </source>
</evidence>
<dbReference type="EMBL" id="PQAP01000182">
    <property type="protein sequence ID" value="PWB68984.1"/>
    <property type="molecule type" value="Genomic_DNA"/>
</dbReference>
<dbReference type="InterPro" id="IPR003961">
    <property type="entry name" value="FN3_dom"/>
</dbReference>
<dbReference type="InterPro" id="IPR025965">
    <property type="entry name" value="FlgD/Vpr_Ig-like"/>
</dbReference>
<organism evidence="4 5">
    <name type="scientific">candidate division GN15 bacterium</name>
    <dbReference type="NCBI Taxonomy" id="2072418"/>
    <lineage>
        <taxon>Bacteria</taxon>
        <taxon>candidate division GN15</taxon>
    </lineage>
</organism>
<feature type="domain" description="Fibronectin type-III" evidence="3">
    <location>
        <begin position="11"/>
        <end position="118"/>
    </location>
</feature>
<evidence type="ECO:0000256" key="2">
    <source>
        <dbReference type="SAM" id="SignalP"/>
    </source>
</evidence>
<proteinExistence type="predicted"/>
<feature type="signal peptide" evidence="2">
    <location>
        <begin position="1"/>
        <end position="20"/>
    </location>
</feature>
<evidence type="ECO:0000313" key="5">
    <source>
        <dbReference type="Proteomes" id="UP000250918"/>
    </source>
</evidence>
<dbReference type="Gene3D" id="2.60.40.10">
    <property type="entry name" value="Immunoglobulins"/>
    <property type="match status" value="4"/>
</dbReference>
<dbReference type="SMART" id="SM00060">
    <property type="entry name" value="FN3"/>
    <property type="match status" value="4"/>
</dbReference>
<dbReference type="InterPro" id="IPR026444">
    <property type="entry name" value="Secre_tail"/>
</dbReference>
<evidence type="ECO:0000259" key="3">
    <source>
        <dbReference type="PROSITE" id="PS50853"/>
    </source>
</evidence>
<name>A0A855WW40_9BACT</name>
<dbReference type="Gene3D" id="2.60.40.4070">
    <property type="match status" value="1"/>
</dbReference>
<feature type="domain" description="Fibronectin type-III" evidence="3">
    <location>
        <begin position="312"/>
        <end position="407"/>
    </location>
</feature>
<feature type="domain" description="Fibronectin type-III" evidence="3">
    <location>
        <begin position="215"/>
        <end position="310"/>
    </location>
</feature>
<feature type="domain" description="Fibronectin type-III" evidence="3">
    <location>
        <begin position="119"/>
        <end position="214"/>
    </location>
</feature>
<dbReference type="PANTHER" id="PTHR13817">
    <property type="entry name" value="TITIN"/>
    <property type="match status" value="1"/>
</dbReference>
<feature type="chain" id="PRO_5032599413" description="Fibronectin type-III domain-containing protein" evidence="2">
    <location>
        <begin position="21"/>
        <end position="520"/>
    </location>
</feature>
<keyword evidence="2" id="KW-0732">Signal</keyword>
<dbReference type="AlphaFoldDB" id="A0A855WW40"/>
<dbReference type="Pfam" id="PF13860">
    <property type="entry name" value="FlgD_ig"/>
    <property type="match status" value="1"/>
</dbReference>
<accession>A0A855WW40</accession>
<dbReference type="SUPFAM" id="SSF49265">
    <property type="entry name" value="Fibronectin type III"/>
    <property type="match status" value="3"/>
</dbReference>
<dbReference type="Proteomes" id="UP000250918">
    <property type="component" value="Unassembled WGS sequence"/>
</dbReference>
<gene>
    <name evidence="4" type="ORF">C3F09_10795</name>
</gene>
<keyword evidence="1" id="KW-0677">Repeat</keyword>
<dbReference type="InterPro" id="IPR036116">
    <property type="entry name" value="FN3_sf"/>
</dbReference>
<dbReference type="PROSITE" id="PS50853">
    <property type="entry name" value="FN3"/>
    <property type="match status" value="4"/>
</dbReference>
<dbReference type="NCBIfam" id="TIGR04183">
    <property type="entry name" value="Por_Secre_tail"/>
    <property type="match status" value="1"/>
</dbReference>
<comment type="caution">
    <text evidence="4">The sequence shown here is derived from an EMBL/GenBank/DDBJ whole genome shotgun (WGS) entry which is preliminary data.</text>
</comment>
<protein>
    <recommendedName>
        <fullName evidence="3">Fibronectin type-III domain-containing protein</fullName>
    </recommendedName>
</protein>
<dbReference type="PANTHER" id="PTHR13817:SF73">
    <property type="entry name" value="FIBRONECTIN TYPE-III DOMAIN-CONTAINING PROTEIN"/>
    <property type="match status" value="1"/>
</dbReference>
<dbReference type="CDD" id="cd00063">
    <property type="entry name" value="FN3"/>
    <property type="match status" value="4"/>
</dbReference>
<sequence length="520" mass="54487">MNRDVVVWCVLAVILSVADAFGDAAVTLSWTAPGDDGRTGQASIYDLRYSLTPITEANWSSAVKVWGLPSPGPAGSRETFIVTGLANSTTYYFALKSGDEVPNWSPMSNVVSRTTPAAPPAAPVLVSPAAGSTGVSSSPTLTWTASAGATSYRVQVSADAGFASTLVDTSGVTTTTLAIAGLGDGTVYYWRVNASNSGGTSGYSSVGNFTTLSSPLTAPVLASPANGATGIATDTTLRWKLMAGANSYRVQVSTEATFGATVVDQSDIVDTFFALSGLALNTPYYWRVSAANAIGAGPNSSVWSFTTMAELPPVSPTELSPANGATGVYINPTLIWSGSENAKTYHVQVSTTPSFGSYAIDQNGLGDTAFYIASLKGNTTYYWRVSASNSGGSSPYSAVQKFKTSRKKRYVTYGATGSPGKSNDGSVPDAYDLKQNYPNPFNPTTTIEFDLPAASDVKIDVFNVLGQVVCRLIQEPMDAGTHVVVWNARNDEGVAVASGIYFYRLSAGDFVATRKMLLLR</sequence>
<dbReference type="InterPro" id="IPR013783">
    <property type="entry name" value="Ig-like_fold"/>
</dbReference>